<comment type="caution">
    <text evidence="1">The sequence shown here is derived from an EMBL/GenBank/DDBJ whole genome shotgun (WGS) entry which is preliminary data.</text>
</comment>
<dbReference type="SUPFAM" id="SSF55961">
    <property type="entry name" value="Bet v1-like"/>
    <property type="match status" value="1"/>
</dbReference>
<evidence type="ECO:0000313" key="2">
    <source>
        <dbReference type="Proteomes" id="UP000637074"/>
    </source>
</evidence>
<dbReference type="InterPro" id="IPR019587">
    <property type="entry name" value="Polyketide_cyclase/dehydratase"/>
</dbReference>
<gene>
    <name evidence="1" type="ORF">AM1BK_34660</name>
</gene>
<keyword evidence="2" id="KW-1185">Reference proteome</keyword>
<dbReference type="Gene3D" id="3.30.530.20">
    <property type="match status" value="1"/>
</dbReference>
<dbReference type="CDD" id="cd07812">
    <property type="entry name" value="SRPBCC"/>
    <property type="match status" value="1"/>
</dbReference>
<dbReference type="Pfam" id="PF10604">
    <property type="entry name" value="Polyketide_cyc2"/>
    <property type="match status" value="1"/>
</dbReference>
<sequence>MATGTHTVEIPVDVQAVWEYVSDLEKWATTVPAYKEHKIINDRQSIWTFEGNVKGIKKTIQAQVDITEWNEPSNIKFELKGLSDNFTGSGQFTAEGANGKTIMTCRVEVLAGGLSGAVLAPIIKWAVPKVASRLTESIARKVVVFS</sequence>
<dbReference type="RefSeq" id="WP_191274930.1">
    <property type="nucleotide sequence ID" value="NZ_BNDS01000016.1"/>
</dbReference>
<name>A0ABQ3N4Q8_9BACI</name>
<proteinExistence type="predicted"/>
<accession>A0ABQ3N4Q8</accession>
<organism evidence="1 2">
    <name type="scientific">Neobacillus kokaensis</name>
    <dbReference type="NCBI Taxonomy" id="2759023"/>
    <lineage>
        <taxon>Bacteria</taxon>
        <taxon>Bacillati</taxon>
        <taxon>Bacillota</taxon>
        <taxon>Bacilli</taxon>
        <taxon>Bacillales</taxon>
        <taxon>Bacillaceae</taxon>
        <taxon>Neobacillus</taxon>
    </lineage>
</organism>
<reference evidence="1 2" key="1">
    <citation type="journal article" date="2022" name="Int. J. Syst. Evol. Microbiol.">
        <title>Neobacillus kokaensis sp. nov., isolated from soil.</title>
        <authorList>
            <person name="Yuki K."/>
            <person name="Matsubara H."/>
            <person name="Yamaguchi S."/>
        </authorList>
    </citation>
    <scope>NUCLEOTIDE SEQUENCE [LARGE SCALE GENOMIC DNA]</scope>
    <source>
        <strain evidence="1 2">LOB 377</strain>
    </source>
</reference>
<dbReference type="Proteomes" id="UP000637074">
    <property type="component" value="Unassembled WGS sequence"/>
</dbReference>
<dbReference type="InterPro" id="IPR023393">
    <property type="entry name" value="START-like_dom_sf"/>
</dbReference>
<evidence type="ECO:0000313" key="1">
    <source>
        <dbReference type="EMBL" id="GHH99923.1"/>
    </source>
</evidence>
<protein>
    <recommendedName>
        <fullName evidence="3">Carbon monoxide dehydrogenase</fullName>
    </recommendedName>
</protein>
<evidence type="ECO:0008006" key="3">
    <source>
        <dbReference type="Google" id="ProtNLM"/>
    </source>
</evidence>
<dbReference type="EMBL" id="BNDS01000016">
    <property type="protein sequence ID" value="GHH99923.1"/>
    <property type="molecule type" value="Genomic_DNA"/>
</dbReference>